<keyword evidence="6 7" id="KW-0472">Membrane</keyword>
<feature type="transmembrane region" description="Helical" evidence="7">
    <location>
        <begin position="70"/>
        <end position="103"/>
    </location>
</feature>
<evidence type="ECO:0000256" key="1">
    <source>
        <dbReference type="ARBA" id="ARBA00004651"/>
    </source>
</evidence>
<feature type="transmembrane region" description="Helical" evidence="7">
    <location>
        <begin position="190"/>
        <end position="216"/>
    </location>
</feature>
<dbReference type="InterPro" id="IPR035906">
    <property type="entry name" value="MetI-like_sf"/>
</dbReference>
<feature type="domain" description="ABC transmembrane type-1" evidence="8">
    <location>
        <begin position="24"/>
        <end position="213"/>
    </location>
</feature>
<comment type="similarity">
    <text evidence="7">Belongs to the binding-protein-dependent transport system permease family.</text>
</comment>
<dbReference type="AlphaFoldDB" id="A0A483BVZ2"/>
<dbReference type="NCBIfam" id="TIGR01726">
    <property type="entry name" value="HEQRo_perm_3TM"/>
    <property type="match status" value="1"/>
</dbReference>
<dbReference type="GO" id="GO:0043190">
    <property type="term" value="C:ATP-binding cassette (ABC) transporter complex"/>
    <property type="evidence" value="ECO:0007669"/>
    <property type="project" value="InterPro"/>
</dbReference>
<reference evidence="10 11" key="1">
    <citation type="submission" date="2018-08" db="EMBL/GenBank/DDBJ databases">
        <authorList>
            <person name="Lorentzen P. G. S. M."/>
        </authorList>
    </citation>
    <scope>NUCLEOTIDE SEQUENCE [LARGE SCALE GENOMIC DNA]</scope>
    <source>
        <strain evidence="10 11">CRBO_1381</strain>
    </source>
</reference>
<dbReference type="InterPro" id="IPR000515">
    <property type="entry name" value="MetI-like"/>
</dbReference>
<evidence type="ECO:0000313" key="10">
    <source>
        <dbReference type="EMBL" id="VDB99011.1"/>
    </source>
</evidence>
<dbReference type="PROSITE" id="PS50928">
    <property type="entry name" value="ABC_TM1"/>
    <property type="match status" value="1"/>
</dbReference>
<dbReference type="Gene3D" id="1.10.3720.10">
    <property type="entry name" value="MetI-like"/>
    <property type="match status" value="1"/>
</dbReference>
<dbReference type="SUPFAM" id="SSF161098">
    <property type="entry name" value="MetI-like"/>
    <property type="match status" value="1"/>
</dbReference>
<dbReference type="EMBL" id="WERV01000001">
    <property type="protein sequence ID" value="MDV7714284.1"/>
    <property type="molecule type" value="Genomic_DNA"/>
</dbReference>
<evidence type="ECO:0000256" key="2">
    <source>
        <dbReference type="ARBA" id="ARBA00022448"/>
    </source>
</evidence>
<comment type="subcellular location">
    <subcellularLocation>
        <location evidence="1 7">Cell membrane</location>
        <topology evidence="1 7">Multi-pass membrane protein</topology>
    </subcellularLocation>
</comment>
<dbReference type="GO" id="GO:0022857">
    <property type="term" value="F:transmembrane transporter activity"/>
    <property type="evidence" value="ECO:0007669"/>
    <property type="project" value="InterPro"/>
</dbReference>
<evidence type="ECO:0000313" key="9">
    <source>
        <dbReference type="EMBL" id="MDV7714284.1"/>
    </source>
</evidence>
<dbReference type="PANTHER" id="PTHR30614:SF41">
    <property type="entry name" value="INNER MEMBRANE AMINO-ACID ABC TRANSPORTER PERMEASE PROTEIN YHDY"/>
    <property type="match status" value="1"/>
</dbReference>
<dbReference type="PANTHER" id="PTHR30614">
    <property type="entry name" value="MEMBRANE COMPONENT OF AMINO ACID ABC TRANSPORTER"/>
    <property type="match status" value="1"/>
</dbReference>
<name>A0A483BVZ2_OENOE</name>
<keyword evidence="2 7" id="KW-0813">Transport</keyword>
<evidence type="ECO:0000256" key="5">
    <source>
        <dbReference type="ARBA" id="ARBA00022989"/>
    </source>
</evidence>
<dbReference type="Pfam" id="PF00528">
    <property type="entry name" value="BPD_transp_1"/>
    <property type="match status" value="1"/>
</dbReference>
<dbReference type="InterPro" id="IPR043429">
    <property type="entry name" value="ArtM/GltK/GlnP/TcyL/YhdX-like"/>
</dbReference>
<dbReference type="EMBL" id="LR031358">
    <property type="protein sequence ID" value="VDB99011.1"/>
    <property type="molecule type" value="Genomic_DNA"/>
</dbReference>
<proteinExistence type="inferred from homology"/>
<gene>
    <name evidence="10" type="primary">glnP</name>
    <name evidence="9" type="ORF">GA838_00615</name>
    <name evidence="10" type="ORF">OENI_1660</name>
</gene>
<feature type="transmembrane region" description="Helical" evidence="7">
    <location>
        <begin position="20"/>
        <end position="50"/>
    </location>
</feature>
<dbReference type="CDD" id="cd06261">
    <property type="entry name" value="TM_PBP2"/>
    <property type="match status" value="1"/>
</dbReference>
<keyword evidence="4 7" id="KW-0812">Transmembrane</keyword>
<evidence type="ECO:0000313" key="11">
    <source>
        <dbReference type="Proteomes" id="UP000294726"/>
    </source>
</evidence>
<accession>A0A483BVZ2</accession>
<evidence type="ECO:0000256" key="6">
    <source>
        <dbReference type="ARBA" id="ARBA00023136"/>
    </source>
</evidence>
<organism evidence="9 12">
    <name type="scientific">Oenococcus oeni</name>
    <name type="common">Leuconostoc oenos</name>
    <dbReference type="NCBI Taxonomy" id="1247"/>
    <lineage>
        <taxon>Bacteria</taxon>
        <taxon>Bacillati</taxon>
        <taxon>Bacillota</taxon>
        <taxon>Bacilli</taxon>
        <taxon>Lactobacillales</taxon>
        <taxon>Lactobacillaceae</taxon>
        <taxon>Oenococcus</taxon>
    </lineage>
</organism>
<sequence>MNIIAAGIFDAFTKNNVHYLLGGLGITVGVSIISVIGSLIFGSFIGIIIYEKIPFLSRYVSIINDVIRNLPLLLIIFFVYFALPVIGIYLPVFWATVIAMTVFESTMLAEIIRGGLLAIPIGQTEGARSVGMTNQQALLNIILPQAIKKMIPPIISQLISLVKDTSLAVGIVLAEMTFRGQIIYAQNSNYTIPVFIALAIMYFILNYGLSLIARWFDHRMAA</sequence>
<dbReference type="RefSeq" id="WP_002816534.1">
    <property type="nucleotide sequence ID" value="NZ_CP014324.1"/>
</dbReference>
<keyword evidence="5 7" id="KW-1133">Transmembrane helix</keyword>
<reference evidence="9" key="2">
    <citation type="submission" date="2019-10" db="EMBL/GenBank/DDBJ databases">
        <title>Malate fermentation in French cider.</title>
        <authorList>
            <person name="Cousin F.J."/>
            <person name="Medina Fernandez S."/>
            <person name="Misery B."/>
            <person name="Laplace J.-M."/>
            <person name="Cretenet M."/>
        </authorList>
    </citation>
    <scope>NUCLEOTIDE SEQUENCE</scope>
    <source>
        <strain evidence="9">UCMA15129</strain>
    </source>
</reference>
<evidence type="ECO:0000256" key="4">
    <source>
        <dbReference type="ARBA" id="ARBA00022692"/>
    </source>
</evidence>
<dbReference type="InterPro" id="IPR010065">
    <property type="entry name" value="AA_ABC_transptr_permease_3TM"/>
</dbReference>
<dbReference type="Proteomes" id="UP001281024">
    <property type="component" value="Unassembled WGS sequence"/>
</dbReference>
<dbReference type="Proteomes" id="UP000294726">
    <property type="component" value="Chromosome"/>
</dbReference>
<evidence type="ECO:0000256" key="7">
    <source>
        <dbReference type="RuleBase" id="RU363032"/>
    </source>
</evidence>
<evidence type="ECO:0000313" key="12">
    <source>
        <dbReference type="Proteomes" id="UP001281024"/>
    </source>
</evidence>
<dbReference type="GO" id="GO:0006865">
    <property type="term" value="P:amino acid transport"/>
    <property type="evidence" value="ECO:0007669"/>
    <property type="project" value="TreeGrafter"/>
</dbReference>
<keyword evidence="3" id="KW-1003">Cell membrane</keyword>
<protein>
    <submittedName>
        <fullName evidence="9">ABC transporter permease subunit</fullName>
    </submittedName>
    <submittedName>
        <fullName evidence="10">Glutamine ABC transporter (Permease)</fullName>
    </submittedName>
</protein>
<evidence type="ECO:0000256" key="3">
    <source>
        <dbReference type="ARBA" id="ARBA00022475"/>
    </source>
</evidence>
<evidence type="ECO:0000259" key="8">
    <source>
        <dbReference type="PROSITE" id="PS50928"/>
    </source>
</evidence>